<accession>A0A2T3Q253</accession>
<protein>
    <submittedName>
        <fullName evidence="4">Outer membrane virulence protein yopE</fullName>
    </submittedName>
</protein>
<dbReference type="AlphaFoldDB" id="A0A2T3Q253"/>
<dbReference type="InterPro" id="IPR003537">
    <property type="entry name" value="YopE-like"/>
</dbReference>
<feature type="domain" description="Virulence factor YopE GAP" evidence="3">
    <location>
        <begin position="128"/>
        <end position="190"/>
    </location>
</feature>
<keyword evidence="1" id="KW-0343">GTPase activation</keyword>
<reference evidence="4 5" key="1">
    <citation type="submission" date="2018-06" db="EMBL/GenBank/DDBJ databases">
        <authorList>
            <consortium name="Pathogen Informatics"/>
            <person name="Doyle S."/>
        </authorList>
    </citation>
    <scope>NUCLEOTIDE SEQUENCE [LARGE SCALE GENOMIC DNA]</scope>
    <source>
        <strain evidence="4 5">NCTC11647</strain>
    </source>
</reference>
<name>A0A2T3Q253_PHODM</name>
<evidence type="ECO:0000256" key="1">
    <source>
        <dbReference type="ARBA" id="ARBA00022468"/>
    </source>
</evidence>
<evidence type="ECO:0000256" key="2">
    <source>
        <dbReference type="ARBA" id="ARBA00023026"/>
    </source>
</evidence>
<sequence length="514" mass="54919">MTNIGTIHSSATQVTNVSNHQAELSTQTGTLGDKPVTSIATSKEVQQLAERTESSPITRLKDKIISLLSGAVNAIKELLFTSKDKSVSSVVPTDQIQPLSREEMGKIALKESLKGLTQLDNLSSLDGESLKQQHRELATNNGALRSTVTALQAIRLFGTETQKTTANSILSDMVGGRPFQQWATTGSGEAKDASTFLNEASSEELQAASDKINQLSVQISKLKDELIDHLQPQQTASASEEKPANSVESRYKAYNVLGIGGGRSAKDNSVKTALDAVSFLATRVAPSTIPTLSSESINALQDAIADGTVSFSRIQNGALNKGDLAMIRELALSTVSNQDASYTGELGSIVDSLSHSRSNVGTVMQGIQGFIDMSASQWHAKTADKPEDAIDANAHAKFDRELMKSSFDGMSQSDLKQALAQLEGDFGQNLRGIMDLVAEKVPVSDDAQENPVLISSAMRYGNVIEGLITALKEKLGEPIDTSFADAPMIRDISELTAFEKAALLRVGITEEMMA</sequence>
<dbReference type="OrthoDB" id="5918307at2"/>
<dbReference type="PRINTS" id="PR01372">
    <property type="entry name" value="YERSINIAYOPE"/>
</dbReference>
<dbReference type="EMBL" id="UATL01000006">
    <property type="protein sequence ID" value="SPY45047.1"/>
    <property type="molecule type" value="Genomic_DNA"/>
</dbReference>
<proteinExistence type="predicted"/>
<dbReference type="Gene3D" id="1.20.120.260">
    <property type="entry name" value="Virulence factor YopE uncharacterised domain"/>
    <property type="match status" value="1"/>
</dbReference>
<gene>
    <name evidence="4" type="primary">yopE</name>
    <name evidence="4" type="ORF">NCTC11647_03829</name>
</gene>
<dbReference type="RefSeq" id="WP_005306661.1">
    <property type="nucleotide sequence ID" value="NZ_PYOG01000086.1"/>
</dbReference>
<dbReference type="Proteomes" id="UP000251647">
    <property type="component" value="Unassembled WGS sequence"/>
</dbReference>
<dbReference type="InterPro" id="IPR014773">
    <property type="entry name" value="YopE_GAP_dom"/>
</dbReference>
<keyword evidence="2" id="KW-0843">Virulence</keyword>
<dbReference type="InterPro" id="IPR037168">
    <property type="entry name" value="YopE_GAP_dom_sf"/>
</dbReference>
<organism evidence="4 5">
    <name type="scientific">Photobacterium damselae</name>
    <dbReference type="NCBI Taxonomy" id="38293"/>
    <lineage>
        <taxon>Bacteria</taxon>
        <taxon>Pseudomonadati</taxon>
        <taxon>Pseudomonadota</taxon>
        <taxon>Gammaproteobacteria</taxon>
        <taxon>Vibrionales</taxon>
        <taxon>Vibrionaceae</taxon>
        <taxon>Photobacterium</taxon>
    </lineage>
</organism>
<dbReference type="Pfam" id="PF03545">
    <property type="entry name" value="YopE"/>
    <property type="match status" value="1"/>
</dbReference>
<evidence type="ECO:0000313" key="5">
    <source>
        <dbReference type="Proteomes" id="UP000251647"/>
    </source>
</evidence>
<evidence type="ECO:0000259" key="3">
    <source>
        <dbReference type="Pfam" id="PF03545"/>
    </source>
</evidence>
<dbReference type="GO" id="GO:0005096">
    <property type="term" value="F:GTPase activator activity"/>
    <property type="evidence" value="ECO:0007669"/>
    <property type="project" value="UniProtKB-KW"/>
</dbReference>
<dbReference type="SUPFAM" id="SSF47233">
    <property type="entry name" value="Bacterial GAP domain"/>
    <property type="match status" value="1"/>
</dbReference>
<evidence type="ECO:0000313" key="4">
    <source>
        <dbReference type="EMBL" id="SPY45047.1"/>
    </source>
</evidence>